<proteinExistence type="predicted"/>
<feature type="region of interest" description="Disordered" evidence="3">
    <location>
        <begin position="194"/>
        <end position="237"/>
    </location>
</feature>
<gene>
    <name evidence="5" type="primary">hlyA_2</name>
    <name evidence="5" type="ORF">PEL8287_03087</name>
</gene>
<dbReference type="PROSITE" id="PS00330">
    <property type="entry name" value="HEMOLYSIN_CALCIUM"/>
    <property type="match status" value="4"/>
</dbReference>
<dbReference type="PANTHER" id="PTHR38340:SF1">
    <property type="entry name" value="S-LAYER PROTEIN"/>
    <property type="match status" value="1"/>
</dbReference>
<evidence type="ECO:0000313" key="6">
    <source>
        <dbReference type="Proteomes" id="UP000193827"/>
    </source>
</evidence>
<reference evidence="5 6" key="1">
    <citation type="submission" date="2017-03" db="EMBL/GenBank/DDBJ databases">
        <authorList>
            <person name="Afonso C.L."/>
            <person name="Miller P.J."/>
            <person name="Scott M.A."/>
            <person name="Spackman E."/>
            <person name="Goraichik I."/>
            <person name="Dimitrov K.M."/>
            <person name="Suarez D.L."/>
            <person name="Swayne D.E."/>
        </authorList>
    </citation>
    <scope>NUCLEOTIDE SEQUENCE [LARGE SCALE GENOMIC DNA]</scope>
    <source>
        <strain evidence="5 6">CECT 8287</strain>
    </source>
</reference>
<feature type="signal peptide" evidence="4">
    <location>
        <begin position="1"/>
        <end position="17"/>
    </location>
</feature>
<comment type="subcellular location">
    <subcellularLocation>
        <location evidence="1">Secreted</location>
    </subcellularLocation>
</comment>
<dbReference type="AlphaFoldDB" id="A0A1Y5TCM2"/>
<accession>A0A1Y5TCM2</accession>
<dbReference type="Proteomes" id="UP000193827">
    <property type="component" value="Unassembled WGS sequence"/>
</dbReference>
<name>A0A1Y5TCM2_9RHOB</name>
<organism evidence="5 6">
    <name type="scientific">Roseovarius litorisediminis</name>
    <dbReference type="NCBI Taxonomy" id="1312363"/>
    <lineage>
        <taxon>Bacteria</taxon>
        <taxon>Pseudomonadati</taxon>
        <taxon>Pseudomonadota</taxon>
        <taxon>Alphaproteobacteria</taxon>
        <taxon>Rhodobacterales</taxon>
        <taxon>Roseobacteraceae</taxon>
        <taxon>Roseovarius</taxon>
    </lineage>
</organism>
<dbReference type="OrthoDB" id="7863760at2"/>
<dbReference type="PANTHER" id="PTHR38340">
    <property type="entry name" value="S-LAYER PROTEIN"/>
    <property type="match status" value="1"/>
</dbReference>
<evidence type="ECO:0000256" key="3">
    <source>
        <dbReference type="SAM" id="MobiDB-lite"/>
    </source>
</evidence>
<evidence type="ECO:0000313" key="5">
    <source>
        <dbReference type="EMBL" id="SLN57392.1"/>
    </source>
</evidence>
<dbReference type="InterPro" id="IPR001343">
    <property type="entry name" value="Hemolysn_Ca-bd"/>
</dbReference>
<feature type="region of interest" description="Disordered" evidence="3">
    <location>
        <begin position="24"/>
        <end position="93"/>
    </location>
</feature>
<evidence type="ECO:0000256" key="2">
    <source>
        <dbReference type="ARBA" id="ARBA00022525"/>
    </source>
</evidence>
<dbReference type="Pfam" id="PF00353">
    <property type="entry name" value="HemolysinCabind"/>
    <property type="match status" value="3"/>
</dbReference>
<dbReference type="InterPro" id="IPR018511">
    <property type="entry name" value="Hemolysin-typ_Ca-bd_CS"/>
</dbReference>
<evidence type="ECO:0000256" key="1">
    <source>
        <dbReference type="ARBA" id="ARBA00004613"/>
    </source>
</evidence>
<feature type="compositionally biased region" description="Acidic residues" evidence="3">
    <location>
        <begin position="25"/>
        <end position="35"/>
    </location>
</feature>
<dbReference type="PRINTS" id="PR00313">
    <property type="entry name" value="CABNDNGRPT"/>
</dbReference>
<dbReference type="GO" id="GO:0005509">
    <property type="term" value="F:calcium ion binding"/>
    <property type="evidence" value="ECO:0007669"/>
    <property type="project" value="InterPro"/>
</dbReference>
<dbReference type="InterPro" id="IPR011049">
    <property type="entry name" value="Serralysin-like_metalloprot_C"/>
</dbReference>
<dbReference type="EMBL" id="FWFL01000008">
    <property type="protein sequence ID" value="SLN57392.1"/>
    <property type="molecule type" value="Genomic_DNA"/>
</dbReference>
<feature type="chain" id="PRO_5012531655" evidence="4">
    <location>
        <begin position="18"/>
        <end position="352"/>
    </location>
</feature>
<dbReference type="InterPro" id="IPR050557">
    <property type="entry name" value="RTX_toxin/Mannuronan_C5-epim"/>
</dbReference>
<protein>
    <submittedName>
        <fullName evidence="5">Hemolysin, chromosomal</fullName>
    </submittedName>
</protein>
<feature type="region of interest" description="Disordered" evidence="3">
    <location>
        <begin position="153"/>
        <end position="172"/>
    </location>
</feature>
<dbReference type="RefSeq" id="WP_085893302.1">
    <property type="nucleotide sequence ID" value="NZ_FWFL01000008.1"/>
</dbReference>
<sequence length="352" mass="36215">MFLLAGLLGVMAVGASAFIGLDMMPGDDDDQEENQDTATKGAGVHTMPVTDLLNDASEDPGESDETPHETAGSDDNPVMGQISSGGAGNDLIEGTSGIDMLNGYAGDDTVLGSEGDDHIYGDVGNDVLDGDAGDDNLHGGDGNDTLIGGDGADTLYGHNDDDSLSGGTGDDSLVGSAGNDLLLGGDGDDALHGDLGDDTLHGGQGSDTLFGGWGNDVIDGRSDEPSDSVTSDTDTHDFLNGGGGDDFIIAGQGDVVTGGRGSDTIALSDWLDQPHQAEILDFNVDEDGLMVIYDHETDPDPEVSLERDEIDESRQHLLLNGVRIATIANAQNLGLEHITLMTENDLKASTLT</sequence>
<dbReference type="SUPFAM" id="SSF51120">
    <property type="entry name" value="beta-Roll"/>
    <property type="match status" value="2"/>
</dbReference>
<dbReference type="GO" id="GO:0005576">
    <property type="term" value="C:extracellular region"/>
    <property type="evidence" value="ECO:0007669"/>
    <property type="project" value="UniProtKB-SubCell"/>
</dbReference>
<keyword evidence="2" id="KW-0964">Secreted</keyword>
<dbReference type="Gene3D" id="2.150.10.10">
    <property type="entry name" value="Serralysin-like metalloprotease, C-terminal"/>
    <property type="match status" value="3"/>
</dbReference>
<keyword evidence="6" id="KW-1185">Reference proteome</keyword>
<evidence type="ECO:0000256" key="4">
    <source>
        <dbReference type="SAM" id="SignalP"/>
    </source>
</evidence>
<keyword evidence="4" id="KW-0732">Signal</keyword>